<dbReference type="SUPFAM" id="SSF53335">
    <property type="entry name" value="S-adenosyl-L-methionine-dependent methyltransferases"/>
    <property type="match status" value="1"/>
</dbReference>
<dbReference type="InterPro" id="IPR029063">
    <property type="entry name" value="SAM-dependent_MTases_sf"/>
</dbReference>
<keyword evidence="2" id="KW-0489">Methyltransferase</keyword>
<evidence type="ECO:0000313" key="2">
    <source>
        <dbReference type="EMBL" id="QDL89846.1"/>
    </source>
</evidence>
<reference evidence="2" key="1">
    <citation type="submission" date="2018-05" db="EMBL/GenBank/DDBJ databases">
        <title>Plant species dependent abundance and diversity of IncP-1 plasmids in the rhizosphere - sequence analysis provides new insights into the role as efficient and dynamic means for rapid bacterial adaptation.</title>
        <authorList>
            <person name="Nour E."/>
            <person name="Shintani M."/>
            <person name="Elsayed T."/>
            <person name="Blau K."/>
            <person name="Jechalke S."/>
            <person name="Sproeer C."/>
            <person name="Bunk B."/>
            <person name="Overmann J."/>
            <person name="Smalla K."/>
        </authorList>
    </citation>
    <scope>NUCLEOTIDE SEQUENCE</scope>
    <source>
        <plasmid evidence="1">pTT47</plasmid>
        <plasmid evidence="2">pTT5</plasmid>
    </source>
</reference>
<keyword evidence="2" id="KW-0614">Plasmid</keyword>
<evidence type="ECO:0000313" key="1">
    <source>
        <dbReference type="EMBL" id="QDL89798.1"/>
    </source>
</evidence>
<accession>A0A515HK87</accession>
<dbReference type="GO" id="GO:0008168">
    <property type="term" value="F:methyltransferase activity"/>
    <property type="evidence" value="ECO:0007669"/>
    <property type="project" value="UniProtKB-KW"/>
</dbReference>
<dbReference type="Gene3D" id="3.40.50.150">
    <property type="entry name" value="Vaccinia Virus protein VP39"/>
    <property type="match status" value="1"/>
</dbReference>
<geneLocation type="plasmid" evidence="2">
    <name>pTT5</name>
</geneLocation>
<keyword evidence="2" id="KW-0808">Transferase</keyword>
<dbReference type="EMBL" id="MH392244">
    <property type="protein sequence ID" value="QDL89798.1"/>
    <property type="molecule type" value="Genomic_DNA"/>
</dbReference>
<name>A0A515HK87_9ZZZZ</name>
<dbReference type="GO" id="GO:0032259">
    <property type="term" value="P:methylation"/>
    <property type="evidence" value="ECO:0007669"/>
    <property type="project" value="UniProtKB-KW"/>
</dbReference>
<proteinExistence type="predicted"/>
<dbReference type="CDD" id="cd02440">
    <property type="entry name" value="AdoMet_MTases"/>
    <property type="match status" value="1"/>
</dbReference>
<dbReference type="AlphaFoldDB" id="A0A515HK87"/>
<geneLocation type="plasmid" evidence="1">
    <name>pTT47</name>
</geneLocation>
<organism evidence="2">
    <name type="scientific">Sym plasmid</name>
    <dbReference type="NCBI Taxonomy" id="28430"/>
    <lineage>
        <taxon>other sequences</taxon>
        <taxon>plasmids</taxon>
    </lineage>
</organism>
<gene>
    <name evidence="1" type="ORF">pTT47_00029</name>
    <name evidence="2" type="ORF">pTT5_00029</name>
</gene>
<protein>
    <submittedName>
        <fullName evidence="2">Site-specific DNA methylase</fullName>
    </submittedName>
</protein>
<dbReference type="EMBL" id="MH392245">
    <property type="protein sequence ID" value="QDL89846.1"/>
    <property type="molecule type" value="Genomic_DNA"/>
</dbReference>
<sequence>MRYPGGKGGAGVYQTIINNIPPHDTYIETHLGGGNILERKRPAARSVGIDVDPEVIEVWQQLDVPGLELHHGDAVAWLESHQFTGSEFVYADPPYVMDSRRGGKLYRHEYDDKGAVSVKVRGEAPIVYLTGQTFYQPKSAPDTQVVNASKTDAAKVISFRLSNSK</sequence>